<protein>
    <submittedName>
        <fullName evidence="2">Uncharacterized protein</fullName>
    </submittedName>
</protein>
<name>A0AAV4EX71_9GAST</name>
<feature type="compositionally biased region" description="Basic and acidic residues" evidence="1">
    <location>
        <begin position="88"/>
        <end position="100"/>
    </location>
</feature>
<accession>A0AAV4EX71</accession>
<sequence>MEEQAILGYRAHNGGTFGQARAAVVVEVAKEVRPKFYAQALQGGPARKVTVPVSTQNKTERLPMAQNSATKKARPTNDKLRTGVRSGADIDDKGFSSRHM</sequence>
<dbReference type="Proteomes" id="UP000762676">
    <property type="component" value="Unassembled WGS sequence"/>
</dbReference>
<evidence type="ECO:0000313" key="3">
    <source>
        <dbReference type="Proteomes" id="UP000762676"/>
    </source>
</evidence>
<comment type="caution">
    <text evidence="2">The sequence shown here is derived from an EMBL/GenBank/DDBJ whole genome shotgun (WGS) entry which is preliminary data.</text>
</comment>
<evidence type="ECO:0000313" key="2">
    <source>
        <dbReference type="EMBL" id="GFR65310.1"/>
    </source>
</evidence>
<reference evidence="2 3" key="1">
    <citation type="journal article" date="2021" name="Elife">
        <title>Chloroplast acquisition without the gene transfer in kleptoplastic sea slugs, Plakobranchus ocellatus.</title>
        <authorList>
            <person name="Maeda T."/>
            <person name="Takahashi S."/>
            <person name="Yoshida T."/>
            <person name="Shimamura S."/>
            <person name="Takaki Y."/>
            <person name="Nagai Y."/>
            <person name="Toyoda A."/>
            <person name="Suzuki Y."/>
            <person name="Arimoto A."/>
            <person name="Ishii H."/>
            <person name="Satoh N."/>
            <person name="Nishiyama T."/>
            <person name="Hasebe M."/>
            <person name="Maruyama T."/>
            <person name="Minagawa J."/>
            <person name="Obokata J."/>
            <person name="Shigenobu S."/>
        </authorList>
    </citation>
    <scope>NUCLEOTIDE SEQUENCE [LARGE SCALE GENOMIC DNA]</scope>
</reference>
<keyword evidence="3" id="KW-1185">Reference proteome</keyword>
<evidence type="ECO:0000256" key="1">
    <source>
        <dbReference type="SAM" id="MobiDB-lite"/>
    </source>
</evidence>
<organism evidence="2 3">
    <name type="scientific">Elysia marginata</name>
    <dbReference type="NCBI Taxonomy" id="1093978"/>
    <lineage>
        <taxon>Eukaryota</taxon>
        <taxon>Metazoa</taxon>
        <taxon>Spiralia</taxon>
        <taxon>Lophotrochozoa</taxon>
        <taxon>Mollusca</taxon>
        <taxon>Gastropoda</taxon>
        <taxon>Heterobranchia</taxon>
        <taxon>Euthyneura</taxon>
        <taxon>Panpulmonata</taxon>
        <taxon>Sacoglossa</taxon>
        <taxon>Placobranchoidea</taxon>
        <taxon>Plakobranchidae</taxon>
        <taxon>Elysia</taxon>
    </lineage>
</organism>
<dbReference type="EMBL" id="BMAT01011026">
    <property type="protein sequence ID" value="GFR65310.1"/>
    <property type="molecule type" value="Genomic_DNA"/>
</dbReference>
<gene>
    <name evidence="2" type="ORF">ElyMa_005528800</name>
</gene>
<dbReference type="AlphaFoldDB" id="A0AAV4EX71"/>
<feature type="region of interest" description="Disordered" evidence="1">
    <location>
        <begin position="43"/>
        <end position="100"/>
    </location>
</feature>
<proteinExistence type="predicted"/>